<dbReference type="GO" id="GO:0031216">
    <property type="term" value="F:neopullulanase activity"/>
    <property type="evidence" value="ECO:0007669"/>
    <property type="project" value="UniProtKB-EC"/>
</dbReference>
<dbReference type="SUPFAM" id="SSF51445">
    <property type="entry name" value="(Trans)glycosidases"/>
    <property type="match status" value="1"/>
</dbReference>
<sequence>MKCNDIWYHLYPLGFLGAENRNASPGYPSGPVSHRLTELVGWLDYLVDLGVTGLLLGPIFESESHGYDTVDAFRIDLCWRRTRSEGGQV</sequence>
<reference evidence="1 2" key="1">
    <citation type="submission" date="2019-02" db="EMBL/GenBank/DDBJ databases">
        <title>Deep-cultivation of Planctomycetes and their phenomic and genomic characterization uncovers novel biology.</title>
        <authorList>
            <person name="Wiegand S."/>
            <person name="Jogler M."/>
            <person name="Boedeker C."/>
            <person name="Pinto D."/>
            <person name="Vollmers J."/>
            <person name="Rivas-Marin E."/>
            <person name="Kohn T."/>
            <person name="Peeters S.H."/>
            <person name="Heuer A."/>
            <person name="Rast P."/>
            <person name="Oberbeckmann S."/>
            <person name="Bunk B."/>
            <person name="Jeske O."/>
            <person name="Meyerdierks A."/>
            <person name="Storesund J.E."/>
            <person name="Kallscheuer N."/>
            <person name="Luecker S."/>
            <person name="Lage O.M."/>
            <person name="Pohl T."/>
            <person name="Merkel B.J."/>
            <person name="Hornburger P."/>
            <person name="Mueller R.-W."/>
            <person name="Bruemmer F."/>
            <person name="Labrenz M."/>
            <person name="Spormann A.M."/>
            <person name="Op Den Camp H."/>
            <person name="Overmann J."/>
            <person name="Amann R."/>
            <person name="Jetten M.S.M."/>
            <person name="Mascher T."/>
            <person name="Medema M.H."/>
            <person name="Devos D.P."/>
            <person name="Kaster A.-K."/>
            <person name="Ovreas L."/>
            <person name="Rohde M."/>
            <person name="Galperin M.Y."/>
            <person name="Jogler C."/>
        </authorList>
    </citation>
    <scope>NUCLEOTIDE SEQUENCE [LARGE SCALE GENOMIC DNA]</scope>
    <source>
        <strain evidence="1 2">Poly41</strain>
    </source>
</reference>
<dbReference type="OrthoDB" id="9805159at2"/>
<evidence type="ECO:0000313" key="1">
    <source>
        <dbReference type="EMBL" id="TWU40618.1"/>
    </source>
</evidence>
<accession>A0A5C6DVH7</accession>
<dbReference type="Gene3D" id="3.20.20.80">
    <property type="entry name" value="Glycosidases"/>
    <property type="match status" value="1"/>
</dbReference>
<evidence type="ECO:0000313" key="2">
    <source>
        <dbReference type="Proteomes" id="UP000319143"/>
    </source>
</evidence>
<name>A0A5C6DVH7_9BACT</name>
<dbReference type="GO" id="GO:0005975">
    <property type="term" value="P:carbohydrate metabolic process"/>
    <property type="evidence" value="ECO:0007669"/>
    <property type="project" value="InterPro"/>
</dbReference>
<protein>
    <submittedName>
        <fullName evidence="1">Neopullulanase</fullName>
        <ecNumber evidence="1">3.2.1.135</ecNumber>
    </submittedName>
</protein>
<gene>
    <name evidence="1" type="primary">nplT</name>
    <name evidence="1" type="ORF">Poly41_14520</name>
</gene>
<proteinExistence type="predicted"/>
<dbReference type="AlphaFoldDB" id="A0A5C6DVH7"/>
<keyword evidence="2" id="KW-1185">Reference proteome</keyword>
<dbReference type="InterPro" id="IPR017853">
    <property type="entry name" value="GH"/>
</dbReference>
<comment type="caution">
    <text evidence="1">The sequence shown here is derived from an EMBL/GenBank/DDBJ whole genome shotgun (WGS) entry which is preliminary data.</text>
</comment>
<dbReference type="EC" id="3.2.1.135" evidence="1"/>
<organism evidence="1 2">
    <name type="scientific">Novipirellula artificiosorum</name>
    <dbReference type="NCBI Taxonomy" id="2528016"/>
    <lineage>
        <taxon>Bacteria</taxon>
        <taxon>Pseudomonadati</taxon>
        <taxon>Planctomycetota</taxon>
        <taxon>Planctomycetia</taxon>
        <taxon>Pirellulales</taxon>
        <taxon>Pirellulaceae</taxon>
        <taxon>Novipirellula</taxon>
    </lineage>
</organism>
<dbReference type="Proteomes" id="UP000319143">
    <property type="component" value="Unassembled WGS sequence"/>
</dbReference>
<keyword evidence="1" id="KW-0378">Hydrolase</keyword>
<dbReference type="EMBL" id="SJPV01000002">
    <property type="protein sequence ID" value="TWU40618.1"/>
    <property type="molecule type" value="Genomic_DNA"/>
</dbReference>
<keyword evidence="1" id="KW-0326">Glycosidase</keyword>
<dbReference type="RefSeq" id="WP_146525199.1">
    <property type="nucleotide sequence ID" value="NZ_SJPV01000002.1"/>
</dbReference>